<feature type="domain" description="Sulfatase N-terminal" evidence="2">
    <location>
        <begin position="254"/>
        <end position="531"/>
    </location>
</feature>
<evidence type="ECO:0000259" key="3">
    <source>
        <dbReference type="Pfam" id="PF11893"/>
    </source>
</evidence>
<feature type="transmembrane region" description="Helical" evidence="1">
    <location>
        <begin position="163"/>
        <end position="180"/>
    </location>
</feature>
<dbReference type="InterPro" id="IPR000917">
    <property type="entry name" value="Sulfatase_N"/>
</dbReference>
<reference evidence="4" key="1">
    <citation type="submission" date="2018-05" db="EMBL/GenBank/DDBJ databases">
        <authorList>
            <person name="Lanie J.A."/>
            <person name="Ng W.-L."/>
            <person name="Kazmierczak K.M."/>
            <person name="Andrzejewski T.M."/>
            <person name="Davidsen T.M."/>
            <person name="Wayne K.J."/>
            <person name="Tettelin H."/>
            <person name="Glass J.I."/>
            <person name="Rusch D."/>
            <person name="Podicherti R."/>
            <person name="Tsui H.-C.T."/>
            <person name="Winkler M.E."/>
        </authorList>
    </citation>
    <scope>NUCLEOTIDE SEQUENCE</scope>
</reference>
<keyword evidence="1" id="KW-1133">Transmembrane helix</keyword>
<dbReference type="InterPro" id="IPR024588">
    <property type="entry name" value="YejM_N"/>
</dbReference>
<organism evidence="4">
    <name type="scientific">marine metagenome</name>
    <dbReference type="NCBI Taxonomy" id="408172"/>
    <lineage>
        <taxon>unclassified sequences</taxon>
        <taxon>metagenomes</taxon>
        <taxon>ecological metagenomes</taxon>
    </lineage>
</organism>
<dbReference type="InterPro" id="IPR017850">
    <property type="entry name" value="Alkaline_phosphatase_core_sf"/>
</dbReference>
<gene>
    <name evidence="4" type="ORF">METZ01_LOCUS113418</name>
</gene>
<evidence type="ECO:0008006" key="5">
    <source>
        <dbReference type="Google" id="ProtNLM"/>
    </source>
</evidence>
<keyword evidence="1" id="KW-0472">Membrane</keyword>
<evidence type="ECO:0000313" key="4">
    <source>
        <dbReference type="EMBL" id="SVA60564.1"/>
    </source>
</evidence>
<keyword evidence="1" id="KW-0812">Transmembrane</keyword>
<feature type="transmembrane region" description="Helical" evidence="1">
    <location>
        <begin position="83"/>
        <end position="101"/>
    </location>
</feature>
<dbReference type="PIRSF" id="PIRSF004950">
    <property type="entry name" value="Mmb_sulf_HI0842"/>
    <property type="match status" value="1"/>
</dbReference>
<dbReference type="InterPro" id="IPR012159">
    <property type="entry name" value="YejM-like"/>
</dbReference>
<sequence>MNAHIRYSTLFWFLLVNIILTLFIASSYLEYAPDSPSLSEWLFSRTAFVSNFAMLYLLLGIILFSLALLVPSILFLRFISGSILSLFNIVLLIDTIIFKLYRFHINSLVWNILITEGSSDSVILGKATFISFTLSIVLILAYEIGAHFLISRIITSNTFSKNGGLRLAYFAIFCLVINIIDKGTYAYADLTNKTYITRYDKLFPLYQPLTIKRYAKKHWGINVNREIEFQQSKSGGILNYPLSELKFVDEVKKPNIVLIVIDSWRYDMLNPEVSPKIHAFSQNALVFDNHYSGGNSTRFGIFSLFYGIYGTYWHTILSERKEPVLMKTIREMDYDIGIWSSTQLTFPEFRKTAFIGIPNQIYDRIEGNGAKERDPQHPVLFDKWLNTLSGNKPFFSFLFLDAPHEPYSYPDNFTHFRPSVNEINYMNLDKKTDLIPFFNHYKNAVYFDDYITGQLLDILKKRKLMDNTILIITGDHGAEFYERGFWGHNSAFSPEQVKVPFIMHLPGRNPKIYNNLTSHCDVVPTLFELMGCTTPFDQYSIGRSMLSNMDQTRDFLVSSSWGKSAIVSNEATLVFSTESYNMGTFEIRDINYDLIANSQYTDAFKASEVARVMSDMGRFLK</sequence>
<dbReference type="EMBL" id="UINC01014145">
    <property type="protein sequence ID" value="SVA60564.1"/>
    <property type="molecule type" value="Genomic_DNA"/>
</dbReference>
<proteinExistence type="predicted"/>
<dbReference type="Pfam" id="PF00884">
    <property type="entry name" value="Sulfatase"/>
    <property type="match status" value="1"/>
</dbReference>
<feature type="transmembrane region" description="Helical" evidence="1">
    <location>
        <begin position="7"/>
        <end position="29"/>
    </location>
</feature>
<accession>A0A381X755</accession>
<dbReference type="PANTHER" id="PTHR43751:SF3">
    <property type="entry name" value="SULFATASE N-TERMINAL DOMAIN-CONTAINING PROTEIN"/>
    <property type="match status" value="1"/>
</dbReference>
<dbReference type="SUPFAM" id="SSF53649">
    <property type="entry name" value="Alkaline phosphatase-like"/>
    <property type="match status" value="1"/>
</dbReference>
<evidence type="ECO:0000259" key="2">
    <source>
        <dbReference type="Pfam" id="PF00884"/>
    </source>
</evidence>
<dbReference type="Gene3D" id="3.40.720.10">
    <property type="entry name" value="Alkaline Phosphatase, subunit A"/>
    <property type="match status" value="1"/>
</dbReference>
<dbReference type="InterPro" id="IPR052701">
    <property type="entry name" value="GAG_Ulvan_Degrading_Sulfatases"/>
</dbReference>
<feature type="domain" description="Inner membrane protein YejM N-terminal" evidence="3">
    <location>
        <begin position="7"/>
        <end position="247"/>
    </location>
</feature>
<dbReference type="AlphaFoldDB" id="A0A381X755"/>
<evidence type="ECO:0000256" key="1">
    <source>
        <dbReference type="SAM" id="Phobius"/>
    </source>
</evidence>
<name>A0A381X755_9ZZZZ</name>
<feature type="transmembrane region" description="Helical" evidence="1">
    <location>
        <begin position="121"/>
        <end position="142"/>
    </location>
</feature>
<dbReference type="PANTHER" id="PTHR43751">
    <property type="entry name" value="SULFATASE"/>
    <property type="match status" value="1"/>
</dbReference>
<dbReference type="CDD" id="cd16148">
    <property type="entry name" value="sulfatase_like"/>
    <property type="match status" value="1"/>
</dbReference>
<protein>
    <recommendedName>
        <fullName evidence="5">Sulfatase N-terminal domain-containing protein</fullName>
    </recommendedName>
</protein>
<feature type="transmembrane region" description="Helical" evidence="1">
    <location>
        <begin position="49"/>
        <end position="76"/>
    </location>
</feature>
<dbReference type="Pfam" id="PF11893">
    <property type="entry name" value="DUF3413"/>
    <property type="match status" value="1"/>
</dbReference>